<organism evidence="2 3">
    <name type="scientific">Actinoallomurus acaciae</name>
    <dbReference type="NCBI Taxonomy" id="502577"/>
    <lineage>
        <taxon>Bacteria</taxon>
        <taxon>Bacillati</taxon>
        <taxon>Actinomycetota</taxon>
        <taxon>Actinomycetes</taxon>
        <taxon>Streptosporangiales</taxon>
        <taxon>Thermomonosporaceae</taxon>
        <taxon>Actinoallomurus</taxon>
    </lineage>
</organism>
<name>A0ABV5YRI7_9ACTN</name>
<reference evidence="2 3" key="1">
    <citation type="submission" date="2024-09" db="EMBL/GenBank/DDBJ databases">
        <authorList>
            <person name="Sun Q."/>
            <person name="Mori K."/>
        </authorList>
    </citation>
    <scope>NUCLEOTIDE SEQUENCE [LARGE SCALE GENOMIC DNA]</scope>
    <source>
        <strain evidence="2 3">TBRC 0563</strain>
    </source>
</reference>
<keyword evidence="3" id="KW-1185">Reference proteome</keyword>
<evidence type="ECO:0000256" key="1">
    <source>
        <dbReference type="SAM" id="MobiDB-lite"/>
    </source>
</evidence>
<dbReference type="RefSeq" id="WP_378209407.1">
    <property type="nucleotide sequence ID" value="NZ_JBHLZP010000291.1"/>
</dbReference>
<dbReference type="EMBL" id="JBHLZP010000291">
    <property type="protein sequence ID" value="MFB9836597.1"/>
    <property type="molecule type" value="Genomic_DNA"/>
</dbReference>
<sequence>MTDLTAGLGPAPRGESPYLGDLDRIPVSRERVTERRREQLEHRARHGFGRRAIHRGGDLVGVAALSRLGFPGARHRGVAGDRLPGRPVAVGTGFAAEEASQVPAFTL</sequence>
<protein>
    <submittedName>
        <fullName evidence="2">Uncharacterized protein</fullName>
    </submittedName>
</protein>
<evidence type="ECO:0000313" key="3">
    <source>
        <dbReference type="Proteomes" id="UP001589627"/>
    </source>
</evidence>
<feature type="region of interest" description="Disordered" evidence="1">
    <location>
        <begin position="1"/>
        <end position="26"/>
    </location>
</feature>
<comment type="caution">
    <text evidence="2">The sequence shown here is derived from an EMBL/GenBank/DDBJ whole genome shotgun (WGS) entry which is preliminary data.</text>
</comment>
<gene>
    <name evidence="2" type="ORF">ACFFNX_30930</name>
</gene>
<accession>A0ABV5YRI7</accession>
<evidence type="ECO:0000313" key="2">
    <source>
        <dbReference type="EMBL" id="MFB9836597.1"/>
    </source>
</evidence>
<proteinExistence type="predicted"/>
<dbReference type="Proteomes" id="UP001589627">
    <property type="component" value="Unassembled WGS sequence"/>
</dbReference>